<feature type="signal peptide" evidence="1">
    <location>
        <begin position="1"/>
        <end position="21"/>
    </location>
</feature>
<feature type="chain" id="PRO_5017710329" evidence="1">
    <location>
        <begin position="22"/>
        <end position="563"/>
    </location>
</feature>
<dbReference type="Pfam" id="PF11949">
    <property type="entry name" value="DUF3466"/>
    <property type="match status" value="1"/>
</dbReference>
<evidence type="ECO:0000313" key="3">
    <source>
        <dbReference type="Proteomes" id="UP000256561"/>
    </source>
</evidence>
<keyword evidence="1" id="KW-0732">Signal</keyword>
<dbReference type="InterPro" id="IPR022562">
    <property type="entry name" value="DUF3466"/>
</dbReference>
<sequence length="563" mass="62267">MKVNQLAAAILLASSSATALAATYSVTPLPVQEFSKNNFGQSLDNSGFATTSLQYEFNPPIDVDRLDDSGFYSAVTLENEEDVKQGIFSDRDYTTIVNYLLTGRDSRFVQQLAAYRSYITDGVSYNLVPGLDEELPLFGTYSHSVNTLARDSLAGDYIVGTTEGVYKEVDYVDEEVNELTYTYNETLQQAYVQVNGVTHVLAPQNAFLNGISEAYAINNNLQVTGYGTTEVTDAIIEDAEECNDPELRGDEPVEICISDTRRSLAGAAQFRPHIWQLDATGNVIDLQTYPLVFTPEEDSTAIYLARAYDINDEGIAVGESMTGEFVWVTRPQSNPSPESELVATIYQNGETTELLPRDENIQSAANVINNNNWVAGYVTRAPYDVARNRLFVHNLDTGESRYPSGFFSGSQVTVKAINNNNMVVGKADVETSDERNRETHAYMYNIDTEEFVDLNTLQACDSPYTLLEAVDINDNNEILVNARFREPQTYVTGNEVLNSAGETVPVDNVIAVLMRPLDGGSIEECEADGGKYERQGAALSAWWLACFAGLAFMFRRKRPQLNS</sequence>
<dbReference type="OrthoDB" id="6219137at2"/>
<comment type="caution">
    <text evidence="2">The sequence shown here is derived from an EMBL/GenBank/DDBJ whole genome shotgun (WGS) entry which is preliminary data.</text>
</comment>
<accession>A0A3D8M8A9</accession>
<protein>
    <submittedName>
        <fullName evidence="2">DUF3466 family protein</fullName>
    </submittedName>
</protein>
<dbReference type="RefSeq" id="WP_115592831.1">
    <property type="nucleotide sequence ID" value="NZ_QRHA01000005.1"/>
</dbReference>
<dbReference type="EMBL" id="QRHA01000005">
    <property type="protein sequence ID" value="RDV25962.1"/>
    <property type="molecule type" value="Genomic_DNA"/>
</dbReference>
<evidence type="ECO:0000313" key="2">
    <source>
        <dbReference type="EMBL" id="RDV25962.1"/>
    </source>
</evidence>
<gene>
    <name evidence="2" type="ORF">DXV75_07695</name>
</gene>
<name>A0A3D8M8A9_9ALTE</name>
<evidence type="ECO:0000256" key="1">
    <source>
        <dbReference type="SAM" id="SignalP"/>
    </source>
</evidence>
<reference evidence="3" key="1">
    <citation type="submission" date="2018-08" db="EMBL/GenBank/DDBJ databases">
        <authorList>
            <person name="Zhang J."/>
            <person name="Du Z.-J."/>
        </authorList>
    </citation>
    <scope>NUCLEOTIDE SEQUENCE [LARGE SCALE GENOMIC DNA]</scope>
    <source>
        <strain evidence="3">KCTC 52655</strain>
    </source>
</reference>
<proteinExistence type="predicted"/>
<dbReference type="Proteomes" id="UP000256561">
    <property type="component" value="Unassembled WGS sequence"/>
</dbReference>
<organism evidence="2 3">
    <name type="scientific">Alteromonas aestuariivivens</name>
    <dbReference type="NCBI Taxonomy" id="1938339"/>
    <lineage>
        <taxon>Bacteria</taxon>
        <taxon>Pseudomonadati</taxon>
        <taxon>Pseudomonadota</taxon>
        <taxon>Gammaproteobacteria</taxon>
        <taxon>Alteromonadales</taxon>
        <taxon>Alteromonadaceae</taxon>
        <taxon>Alteromonas/Salinimonas group</taxon>
        <taxon>Alteromonas</taxon>
    </lineage>
</organism>
<dbReference type="AlphaFoldDB" id="A0A3D8M8A9"/>
<keyword evidence="3" id="KW-1185">Reference proteome</keyword>